<keyword evidence="2" id="KW-0472">Membrane</keyword>
<keyword evidence="2" id="KW-1133">Transmembrane helix</keyword>
<proteinExistence type="predicted"/>
<dbReference type="Proteomes" id="UP001056384">
    <property type="component" value="Chromosome 10"/>
</dbReference>
<evidence type="ECO:0000256" key="2">
    <source>
        <dbReference type="SAM" id="Phobius"/>
    </source>
</evidence>
<reference evidence="3" key="1">
    <citation type="submission" date="2022-06" db="EMBL/GenBank/DDBJ databases">
        <title>Complete genome sequences of two strains of the flax pathogen Septoria linicola.</title>
        <authorList>
            <person name="Lapalu N."/>
            <person name="Simon A."/>
            <person name="Demenou B."/>
            <person name="Paumier D."/>
            <person name="Guillot M.-P."/>
            <person name="Gout L."/>
            <person name="Valade R."/>
        </authorList>
    </citation>
    <scope>NUCLEOTIDE SEQUENCE</scope>
    <source>
        <strain evidence="3">SE15195</strain>
    </source>
</reference>
<evidence type="ECO:0000256" key="1">
    <source>
        <dbReference type="SAM" id="MobiDB-lite"/>
    </source>
</evidence>
<feature type="region of interest" description="Disordered" evidence="1">
    <location>
        <begin position="88"/>
        <end position="109"/>
    </location>
</feature>
<gene>
    <name evidence="3" type="ORF">Slin15195_G110020</name>
</gene>
<evidence type="ECO:0000313" key="4">
    <source>
        <dbReference type="Proteomes" id="UP001056384"/>
    </source>
</evidence>
<protein>
    <submittedName>
        <fullName evidence="3">Uncharacterized protein</fullName>
    </submittedName>
</protein>
<sequence length="137" mass="15202">MLHHQHLPLSATTNTTNDSKYLKAEHMDDKLIMIARILALILLIIFAATTLAFLGMCIIHGIGTWRSARQANVDVEATAIKSRHACNPPPVYEEYQDSPPKYEAQQEPPPAYKEVARIKSIGTLHRDGLEDGGGSVW</sequence>
<organism evidence="3 4">
    <name type="scientific">Septoria linicola</name>
    <dbReference type="NCBI Taxonomy" id="215465"/>
    <lineage>
        <taxon>Eukaryota</taxon>
        <taxon>Fungi</taxon>
        <taxon>Dikarya</taxon>
        <taxon>Ascomycota</taxon>
        <taxon>Pezizomycotina</taxon>
        <taxon>Dothideomycetes</taxon>
        <taxon>Dothideomycetidae</taxon>
        <taxon>Mycosphaerellales</taxon>
        <taxon>Mycosphaerellaceae</taxon>
        <taxon>Septoria</taxon>
    </lineage>
</organism>
<accession>A0A9Q9B2E9</accession>
<keyword evidence="4" id="KW-1185">Reference proteome</keyword>
<evidence type="ECO:0000313" key="3">
    <source>
        <dbReference type="EMBL" id="USW57683.1"/>
    </source>
</evidence>
<dbReference type="AlphaFoldDB" id="A0A9Q9B2E9"/>
<name>A0A9Q9B2E9_9PEZI</name>
<dbReference type="EMBL" id="CP099427">
    <property type="protein sequence ID" value="USW57683.1"/>
    <property type="molecule type" value="Genomic_DNA"/>
</dbReference>
<keyword evidence="2" id="KW-0812">Transmembrane</keyword>
<feature type="transmembrane region" description="Helical" evidence="2">
    <location>
        <begin position="31"/>
        <end position="59"/>
    </location>
</feature>